<proteinExistence type="predicted"/>
<evidence type="ECO:0000313" key="4">
    <source>
        <dbReference type="Proteomes" id="UP000812287"/>
    </source>
</evidence>
<dbReference type="AlphaFoldDB" id="A0A9P8ATG8"/>
<keyword evidence="2" id="KW-0732">Signal</keyword>
<evidence type="ECO:0000256" key="1">
    <source>
        <dbReference type="SAM" id="MobiDB-lite"/>
    </source>
</evidence>
<comment type="caution">
    <text evidence="3">The sequence shown here is derived from an EMBL/GenBank/DDBJ whole genome shotgun (WGS) entry which is preliminary data.</text>
</comment>
<dbReference type="Proteomes" id="UP000812287">
    <property type="component" value="Unassembled WGS sequence"/>
</dbReference>
<dbReference type="GeneID" id="66105420"/>
<dbReference type="InterPro" id="IPR038921">
    <property type="entry name" value="YOR389W-like"/>
</dbReference>
<evidence type="ECO:0000313" key="3">
    <source>
        <dbReference type="EMBL" id="KAG7447423.1"/>
    </source>
</evidence>
<feature type="signal peptide" evidence="2">
    <location>
        <begin position="1"/>
        <end position="18"/>
    </location>
</feature>
<dbReference type="PANTHER" id="PTHR35204:SF1">
    <property type="entry name" value="ENTEROTOXIN"/>
    <property type="match status" value="1"/>
</dbReference>
<feature type="chain" id="PRO_5040112299" evidence="2">
    <location>
        <begin position="19"/>
        <end position="520"/>
    </location>
</feature>
<gene>
    <name evidence="3" type="ORF">BT62DRAFT_892854</name>
</gene>
<protein>
    <submittedName>
        <fullName evidence="3">Uncharacterized protein</fullName>
    </submittedName>
</protein>
<dbReference type="PANTHER" id="PTHR35204">
    <property type="entry name" value="YALI0A21131P"/>
    <property type="match status" value="1"/>
</dbReference>
<accession>A0A9P8ATG8</accession>
<feature type="compositionally biased region" description="Pro residues" evidence="1">
    <location>
        <begin position="219"/>
        <end position="233"/>
    </location>
</feature>
<keyword evidence="4" id="KW-1185">Reference proteome</keyword>
<dbReference type="EMBL" id="MU250532">
    <property type="protein sequence ID" value="KAG7447423.1"/>
    <property type="molecule type" value="Genomic_DNA"/>
</dbReference>
<organism evidence="3 4">
    <name type="scientific">Guyanagaster necrorhizus</name>
    <dbReference type="NCBI Taxonomy" id="856835"/>
    <lineage>
        <taxon>Eukaryota</taxon>
        <taxon>Fungi</taxon>
        <taxon>Dikarya</taxon>
        <taxon>Basidiomycota</taxon>
        <taxon>Agaricomycotina</taxon>
        <taxon>Agaricomycetes</taxon>
        <taxon>Agaricomycetidae</taxon>
        <taxon>Agaricales</taxon>
        <taxon>Marasmiineae</taxon>
        <taxon>Physalacriaceae</taxon>
        <taxon>Guyanagaster</taxon>
    </lineage>
</organism>
<name>A0A9P8ATG8_9AGAR</name>
<sequence>MAWRIVYLLNLLALTATGQPSQTRFNYASSPSEEWDFNAKPSINNTGHLIFDTVSALLQHWPNSRYRNGHNIVPGLVPVGTLLYHGRGDSNLPAEPQWTSTDPEHAYRFCRGGSDVGCWQLTLVTTRPLNVLYFDGASAVKIRDGPMDSQDIVAWGRIVPEWTGSERKRLQDLCMWGQQFSLDGFVRCRLSSEIMLCDFTEGVQVASFLNLVSHGRGPGGPPRRPPGRNPFPPSNVSSMGWDTVVQSSSWHNRYPGDTRIHLDLSRLISFYDTSLVPSLIPHRFNQERWDYRIAGISDKDIKAVLSSLESELRKPQGGSSGIDWMTLIHVIVDRYAERLDMVRYLLNSTEHDTPTTTKLVYAQVEIMLQPYILHSLSPSAGQDDYSWAAPIFRLCTTTHTSYIEVPLLSARLTYSERLIFQALSETNREICRVVTRMWVQGISAGLEKYSSPVSPFGSLLESWKHDINVLMDWLDWNVWVMCRPACAFEEHCYLPTWPFFGPRKDWERPQPRCIRKVEPL</sequence>
<reference evidence="3" key="1">
    <citation type="submission" date="2020-11" db="EMBL/GenBank/DDBJ databases">
        <title>Adaptations for nitrogen fixation in a non-lichenized fungal sporocarp promotes dispersal by wood-feeding termites.</title>
        <authorList>
            <consortium name="DOE Joint Genome Institute"/>
            <person name="Koch R.A."/>
            <person name="Yoon G."/>
            <person name="Arayal U."/>
            <person name="Lail K."/>
            <person name="Amirebrahimi M."/>
            <person name="Labutti K."/>
            <person name="Lipzen A."/>
            <person name="Riley R."/>
            <person name="Barry K."/>
            <person name="Henrissat B."/>
            <person name="Grigoriev I.V."/>
            <person name="Herr J.R."/>
            <person name="Aime M.C."/>
        </authorList>
    </citation>
    <scope>NUCLEOTIDE SEQUENCE</scope>
    <source>
        <strain evidence="3">MCA 3950</strain>
    </source>
</reference>
<dbReference type="RefSeq" id="XP_043040923.1">
    <property type="nucleotide sequence ID" value="XM_043183123.1"/>
</dbReference>
<dbReference type="OrthoDB" id="10261782at2759"/>
<feature type="region of interest" description="Disordered" evidence="1">
    <location>
        <begin position="216"/>
        <end position="236"/>
    </location>
</feature>
<evidence type="ECO:0000256" key="2">
    <source>
        <dbReference type="SAM" id="SignalP"/>
    </source>
</evidence>